<dbReference type="PaxDb" id="4081-Solyc05g041240.1.1"/>
<accession>K4C0A5</accession>
<dbReference type="STRING" id="4081.K4C0A5"/>
<sequence>MANISVIMDLQPLSGIEYIILVKIVFQQVLVLILCHSLRRQCQNRRDVRCCMSVRVPKIISHLYYIINDNDSVYIDKLRIDRSVFHSLVLITKNIGVATDQVENDMLDAADSQLAEVAKDAKTTKDPTYAKILNSTLTTMLGWAEKSLLAYHDSFDAGNIKSMSTVVSIGVSASRSFVEDISNAYRQRFKGEFDVARSRIDTYIRSSLHTTFAQASNTFNRSISAVWLKAYEYGHQSNPLPILSILAKDSGEQASKEKEFFSPILKRRHSFAAEVVVATLHVCYGNDLKQCFCIGLWCIYLTQNPKHYILCFCVKNQERIQVKW</sequence>
<dbReference type="EnsemblPlants" id="Solyc05g041240.1.1">
    <property type="protein sequence ID" value="Solyc05g041240.1.1"/>
    <property type="gene ID" value="Solyc05g041240.1"/>
</dbReference>
<reference evidence="1" key="1">
    <citation type="journal article" date="2012" name="Nature">
        <title>The tomato genome sequence provides insights into fleshy fruit evolution.</title>
        <authorList>
            <consortium name="Tomato Genome Consortium"/>
        </authorList>
    </citation>
    <scope>NUCLEOTIDE SEQUENCE [LARGE SCALE GENOMIC DNA]</scope>
    <source>
        <strain evidence="1">cv. Heinz 1706</strain>
    </source>
</reference>
<dbReference type="PhylomeDB" id="K4C0A5"/>
<reference evidence="1" key="2">
    <citation type="submission" date="2015-06" db="UniProtKB">
        <authorList>
            <consortium name="EnsemblPlants"/>
        </authorList>
    </citation>
    <scope>IDENTIFICATION</scope>
    <source>
        <strain evidence="1">cv. Heinz 1706</strain>
    </source>
</reference>
<dbReference type="eggNOG" id="ENOG502QSUB">
    <property type="taxonomic scope" value="Eukaryota"/>
</dbReference>
<protein>
    <submittedName>
        <fullName evidence="1">Uncharacterized protein</fullName>
    </submittedName>
</protein>
<evidence type="ECO:0000313" key="2">
    <source>
        <dbReference type="Proteomes" id="UP000004994"/>
    </source>
</evidence>
<dbReference type="InParanoid" id="K4C0A5"/>
<dbReference type="AlphaFoldDB" id="K4C0A5"/>
<organism evidence="1">
    <name type="scientific">Solanum lycopersicum</name>
    <name type="common">Tomato</name>
    <name type="synonym">Lycopersicon esculentum</name>
    <dbReference type="NCBI Taxonomy" id="4081"/>
    <lineage>
        <taxon>Eukaryota</taxon>
        <taxon>Viridiplantae</taxon>
        <taxon>Streptophyta</taxon>
        <taxon>Embryophyta</taxon>
        <taxon>Tracheophyta</taxon>
        <taxon>Spermatophyta</taxon>
        <taxon>Magnoliopsida</taxon>
        <taxon>eudicotyledons</taxon>
        <taxon>Gunneridae</taxon>
        <taxon>Pentapetalae</taxon>
        <taxon>asterids</taxon>
        <taxon>lamiids</taxon>
        <taxon>Solanales</taxon>
        <taxon>Solanaceae</taxon>
        <taxon>Solanoideae</taxon>
        <taxon>Solaneae</taxon>
        <taxon>Solanum</taxon>
        <taxon>Solanum subgen. Lycopersicon</taxon>
    </lineage>
</organism>
<proteinExistence type="predicted"/>
<name>K4C0A5_SOLLC</name>
<dbReference type="Gramene" id="Solyc05g041240.1.1">
    <property type="protein sequence ID" value="Solyc05g041240.1.1"/>
    <property type="gene ID" value="Solyc05g041240.1"/>
</dbReference>
<dbReference type="PANTHER" id="PTHR31280:SF4">
    <property type="entry name" value="ELONGATION FACTOR TS (DUF810)"/>
    <property type="match status" value="1"/>
</dbReference>
<keyword evidence="2" id="KW-1185">Reference proteome</keyword>
<dbReference type="InterPro" id="IPR008528">
    <property type="entry name" value="unc-13_homologue"/>
</dbReference>
<dbReference type="PANTHER" id="PTHR31280">
    <property type="entry name" value="PROTEIN UNC-13 HOMOLOG"/>
    <property type="match status" value="1"/>
</dbReference>
<evidence type="ECO:0000313" key="1">
    <source>
        <dbReference type="EnsemblPlants" id="Solyc05g041240.1.1"/>
    </source>
</evidence>
<dbReference type="HOGENOM" id="CLU_858941_0_0_1"/>
<dbReference type="Proteomes" id="UP000004994">
    <property type="component" value="Chromosome 5"/>
</dbReference>